<dbReference type="EMBL" id="CARXXK010000272">
    <property type="protein sequence ID" value="CAI6370225.1"/>
    <property type="molecule type" value="Genomic_DNA"/>
</dbReference>
<dbReference type="AlphaFoldDB" id="A0AAV0XP34"/>
<keyword evidence="7" id="KW-1185">Reference proteome</keyword>
<keyword evidence="3" id="KW-0862">Zinc</keyword>
<feature type="region of interest" description="Disordered" evidence="4">
    <location>
        <begin position="1"/>
        <end position="26"/>
    </location>
</feature>
<dbReference type="Proteomes" id="UP001160148">
    <property type="component" value="Unassembled WGS sequence"/>
</dbReference>
<evidence type="ECO:0000313" key="7">
    <source>
        <dbReference type="Proteomes" id="UP001160148"/>
    </source>
</evidence>
<protein>
    <recommendedName>
        <fullName evidence="5">BED-type domain-containing protein</fullName>
    </recommendedName>
</protein>
<organism evidence="6 7">
    <name type="scientific">Macrosiphum euphorbiae</name>
    <name type="common">potato aphid</name>
    <dbReference type="NCBI Taxonomy" id="13131"/>
    <lineage>
        <taxon>Eukaryota</taxon>
        <taxon>Metazoa</taxon>
        <taxon>Ecdysozoa</taxon>
        <taxon>Arthropoda</taxon>
        <taxon>Hexapoda</taxon>
        <taxon>Insecta</taxon>
        <taxon>Pterygota</taxon>
        <taxon>Neoptera</taxon>
        <taxon>Paraneoptera</taxon>
        <taxon>Hemiptera</taxon>
        <taxon>Sternorrhyncha</taxon>
        <taxon>Aphidomorpha</taxon>
        <taxon>Aphidoidea</taxon>
        <taxon>Aphididae</taxon>
        <taxon>Macrosiphini</taxon>
        <taxon>Macrosiphum</taxon>
    </lineage>
</organism>
<evidence type="ECO:0000259" key="5">
    <source>
        <dbReference type="Pfam" id="PF02892"/>
    </source>
</evidence>
<keyword evidence="1" id="KW-0479">Metal-binding</keyword>
<evidence type="ECO:0000256" key="3">
    <source>
        <dbReference type="ARBA" id="ARBA00022833"/>
    </source>
</evidence>
<evidence type="ECO:0000256" key="1">
    <source>
        <dbReference type="ARBA" id="ARBA00022723"/>
    </source>
</evidence>
<evidence type="ECO:0000256" key="4">
    <source>
        <dbReference type="SAM" id="MobiDB-lite"/>
    </source>
</evidence>
<sequence>MMFQKKTKNDSASDSADSPHTSEEATELDCCDSIEQINVSQSYLFDGQYYNIVSNKNDGKKLVAKCVLCTKVIRGQINSTGNFLSHLKFKHPSILSKVEESKKLYL</sequence>
<comment type="caution">
    <text evidence="6">The sequence shown here is derived from an EMBL/GenBank/DDBJ whole genome shotgun (WGS) entry which is preliminary data.</text>
</comment>
<evidence type="ECO:0000313" key="6">
    <source>
        <dbReference type="EMBL" id="CAI6370225.1"/>
    </source>
</evidence>
<keyword evidence="2" id="KW-0863">Zinc-finger</keyword>
<dbReference type="GO" id="GO:0008270">
    <property type="term" value="F:zinc ion binding"/>
    <property type="evidence" value="ECO:0007669"/>
    <property type="project" value="UniProtKB-KW"/>
</dbReference>
<gene>
    <name evidence="6" type="ORF">MEUPH1_LOCUS24371</name>
</gene>
<proteinExistence type="predicted"/>
<evidence type="ECO:0000256" key="2">
    <source>
        <dbReference type="ARBA" id="ARBA00022771"/>
    </source>
</evidence>
<dbReference type="Pfam" id="PF02892">
    <property type="entry name" value="zf-BED"/>
    <property type="match status" value="1"/>
</dbReference>
<name>A0AAV0XP34_9HEMI</name>
<dbReference type="GO" id="GO:0003677">
    <property type="term" value="F:DNA binding"/>
    <property type="evidence" value="ECO:0007669"/>
    <property type="project" value="InterPro"/>
</dbReference>
<accession>A0AAV0XP34</accession>
<feature type="compositionally biased region" description="Polar residues" evidence="4">
    <location>
        <begin position="10"/>
        <end position="19"/>
    </location>
</feature>
<dbReference type="InterPro" id="IPR003656">
    <property type="entry name" value="Znf_BED"/>
</dbReference>
<reference evidence="6 7" key="1">
    <citation type="submission" date="2023-01" db="EMBL/GenBank/DDBJ databases">
        <authorList>
            <person name="Whitehead M."/>
        </authorList>
    </citation>
    <scope>NUCLEOTIDE SEQUENCE [LARGE SCALE GENOMIC DNA]</scope>
</reference>
<feature type="domain" description="BED-type" evidence="5">
    <location>
        <begin position="59"/>
        <end position="92"/>
    </location>
</feature>